<evidence type="ECO:0000256" key="5">
    <source>
        <dbReference type="ARBA" id="ARBA00022630"/>
    </source>
</evidence>
<feature type="modified residue" description="FMN phosphoryl threonine" evidence="16">
    <location>
        <position position="232"/>
    </location>
</feature>
<name>A0A1N7FNQ5_9GAMM</name>
<dbReference type="Proteomes" id="UP000187495">
    <property type="component" value="Unassembled WGS sequence"/>
</dbReference>
<organism evidence="20 21">
    <name type="scientific">Moraxella cuniculi DSM 21768</name>
    <dbReference type="NCBI Taxonomy" id="1122245"/>
    <lineage>
        <taxon>Bacteria</taxon>
        <taxon>Pseudomonadati</taxon>
        <taxon>Pseudomonadota</taxon>
        <taxon>Gammaproteobacteria</taxon>
        <taxon>Moraxellales</taxon>
        <taxon>Moraxellaceae</taxon>
        <taxon>Moraxella</taxon>
    </lineage>
</organism>
<keyword evidence="8 16" id="KW-1278">Translocase</keyword>
<dbReference type="GO" id="GO:0010181">
    <property type="term" value="F:FMN binding"/>
    <property type="evidence" value="ECO:0007669"/>
    <property type="project" value="UniProtKB-UniRule"/>
</dbReference>
<dbReference type="Pfam" id="PF04205">
    <property type="entry name" value="FMN_bind"/>
    <property type="match status" value="1"/>
</dbReference>
<dbReference type="InterPro" id="IPR010204">
    <property type="entry name" value="NqrC"/>
</dbReference>
<keyword evidence="9 16" id="KW-1133">Transmembrane helix</keyword>
<dbReference type="GO" id="GO:0006814">
    <property type="term" value="P:sodium ion transport"/>
    <property type="evidence" value="ECO:0007669"/>
    <property type="project" value="UniProtKB-UniRule"/>
</dbReference>
<keyword evidence="10 16" id="KW-0520">NAD</keyword>
<evidence type="ECO:0000256" key="3">
    <source>
        <dbReference type="ARBA" id="ARBA00022519"/>
    </source>
</evidence>
<dbReference type="PANTHER" id="PTHR37838">
    <property type="entry name" value="NA(+)-TRANSLOCATING NADH-QUINONE REDUCTASE SUBUNIT C"/>
    <property type="match status" value="1"/>
</dbReference>
<keyword evidence="12 16" id="KW-0406">Ion transport</keyword>
<feature type="signal peptide" evidence="18">
    <location>
        <begin position="1"/>
        <end position="29"/>
    </location>
</feature>
<comment type="subunit">
    <text evidence="16 17">Composed of six subunits; NqrA, NqrB, NqrC, NqrD, NqrE and NqrF.</text>
</comment>
<dbReference type="RefSeq" id="WP_076555793.1">
    <property type="nucleotide sequence ID" value="NZ_FTNU01000015.1"/>
</dbReference>
<evidence type="ECO:0000256" key="18">
    <source>
        <dbReference type="SAM" id="SignalP"/>
    </source>
</evidence>
<dbReference type="SMART" id="SM00900">
    <property type="entry name" value="FMN_bind"/>
    <property type="match status" value="1"/>
</dbReference>
<keyword evidence="3" id="KW-0997">Cell inner membrane</keyword>
<comment type="caution">
    <text evidence="16">Lacks conserved residue(s) required for the propagation of feature annotation.</text>
</comment>
<dbReference type="GO" id="GO:0016655">
    <property type="term" value="F:oxidoreductase activity, acting on NAD(P)H, quinone or similar compound as acceptor"/>
    <property type="evidence" value="ECO:0007669"/>
    <property type="project" value="UniProtKB-UniRule"/>
</dbReference>
<accession>A0A1N7FNQ5</accession>
<proteinExistence type="inferred from homology"/>
<keyword evidence="5 16" id="KW-0285">Flavoprotein</keyword>
<evidence type="ECO:0000256" key="7">
    <source>
        <dbReference type="ARBA" id="ARBA00022692"/>
    </source>
</evidence>
<evidence type="ECO:0000256" key="9">
    <source>
        <dbReference type="ARBA" id="ARBA00022989"/>
    </source>
</evidence>
<comment type="catalytic activity">
    <reaction evidence="16 17">
        <text>a ubiquinone + n Na(+)(in) + NADH + H(+) = a ubiquinol + n Na(+)(out) + NAD(+)</text>
        <dbReference type="Rhea" id="RHEA:47748"/>
        <dbReference type="Rhea" id="RHEA-COMP:9565"/>
        <dbReference type="Rhea" id="RHEA-COMP:9566"/>
        <dbReference type="ChEBI" id="CHEBI:15378"/>
        <dbReference type="ChEBI" id="CHEBI:16389"/>
        <dbReference type="ChEBI" id="CHEBI:17976"/>
        <dbReference type="ChEBI" id="CHEBI:29101"/>
        <dbReference type="ChEBI" id="CHEBI:57540"/>
        <dbReference type="ChEBI" id="CHEBI:57945"/>
        <dbReference type="EC" id="7.2.1.1"/>
    </reaction>
</comment>
<keyword evidence="6 16" id="KW-0288">FMN</keyword>
<evidence type="ECO:0000256" key="17">
    <source>
        <dbReference type="PIRNR" id="PIRNR009437"/>
    </source>
</evidence>
<evidence type="ECO:0000256" key="13">
    <source>
        <dbReference type="ARBA" id="ARBA00023075"/>
    </source>
</evidence>
<evidence type="ECO:0000256" key="6">
    <source>
        <dbReference type="ARBA" id="ARBA00022643"/>
    </source>
</evidence>
<dbReference type="NCBIfam" id="NF003749">
    <property type="entry name" value="PRK05346.1-5"/>
    <property type="match status" value="1"/>
</dbReference>
<evidence type="ECO:0000256" key="2">
    <source>
        <dbReference type="ARBA" id="ARBA00022475"/>
    </source>
</evidence>
<evidence type="ECO:0000259" key="19">
    <source>
        <dbReference type="SMART" id="SM00900"/>
    </source>
</evidence>
<keyword evidence="1 16" id="KW-0813">Transport</keyword>
<keyword evidence="14 16" id="KW-0472">Membrane</keyword>
<evidence type="ECO:0000256" key="1">
    <source>
        <dbReference type="ARBA" id="ARBA00022448"/>
    </source>
</evidence>
<evidence type="ECO:0000256" key="14">
    <source>
        <dbReference type="ARBA" id="ARBA00023136"/>
    </source>
</evidence>
<dbReference type="STRING" id="34061.B0189_07965"/>
<dbReference type="PANTHER" id="PTHR37838:SF1">
    <property type="entry name" value="NA(+)-TRANSLOCATING NADH-QUINONE REDUCTASE SUBUNIT C"/>
    <property type="match status" value="1"/>
</dbReference>
<evidence type="ECO:0000313" key="21">
    <source>
        <dbReference type="Proteomes" id="UP000187495"/>
    </source>
</evidence>
<keyword evidence="4 16" id="KW-0597">Phosphoprotein</keyword>
<evidence type="ECO:0000313" key="20">
    <source>
        <dbReference type="EMBL" id="SIS01907.1"/>
    </source>
</evidence>
<evidence type="ECO:0000256" key="11">
    <source>
        <dbReference type="ARBA" id="ARBA00023053"/>
    </source>
</evidence>
<evidence type="ECO:0000256" key="8">
    <source>
        <dbReference type="ARBA" id="ARBA00022967"/>
    </source>
</evidence>
<comment type="subcellular location">
    <subcellularLocation>
        <location evidence="16">Cell membrane</location>
        <topology evidence="16">Single-pass membrane protein</topology>
    </subcellularLocation>
</comment>
<comment type="cofactor">
    <cofactor evidence="16 17">
        <name>FMN</name>
        <dbReference type="ChEBI" id="CHEBI:58210"/>
    </cofactor>
</comment>
<keyword evidence="2 16" id="KW-1003">Cell membrane</keyword>
<dbReference type="InterPro" id="IPR007329">
    <property type="entry name" value="FMN-bd"/>
</dbReference>
<dbReference type="NCBIfam" id="TIGR01938">
    <property type="entry name" value="nqrC"/>
    <property type="match status" value="1"/>
</dbReference>
<protein>
    <recommendedName>
        <fullName evidence="16 17">Na(+)-translocating NADH-quinone reductase subunit C</fullName>
        <shortName evidence="16 17">Na(+)-NQR subunit C</shortName>
        <shortName evidence="16 17">Na(+)-translocating NQR subunit C</shortName>
        <ecNumber evidence="16 17">7.2.1.1</ecNumber>
    </recommendedName>
    <alternativeName>
        <fullName evidence="16 17">NQR complex subunit C</fullName>
    </alternativeName>
    <alternativeName>
        <fullName evidence="16 17">NQR-1 subunit C</fullName>
    </alternativeName>
</protein>
<keyword evidence="18" id="KW-0732">Signal</keyword>
<dbReference type="AlphaFoldDB" id="A0A1N7FNQ5"/>
<dbReference type="GO" id="GO:0005886">
    <property type="term" value="C:plasma membrane"/>
    <property type="evidence" value="ECO:0007669"/>
    <property type="project" value="UniProtKB-SubCell"/>
</dbReference>
<keyword evidence="15 16" id="KW-0739">Sodium transport</keyword>
<comment type="function">
    <text evidence="16">NQR complex catalyzes the reduction of ubiquinone-1 to ubiquinol by two successive reactions, coupled with the transport of Na(+) ions from the cytoplasm to the periplasm. NqrA to NqrE are probably involved in the second step, the conversion of ubisemiquinone to ubiquinol.</text>
</comment>
<dbReference type="EC" id="7.2.1.1" evidence="16 17"/>
<evidence type="ECO:0000256" key="12">
    <source>
        <dbReference type="ARBA" id="ARBA00023065"/>
    </source>
</evidence>
<dbReference type="HAMAP" id="MF_00427">
    <property type="entry name" value="NqrC"/>
    <property type="match status" value="1"/>
</dbReference>
<keyword evidence="21" id="KW-1185">Reference proteome</keyword>
<sequence>MSAKNSNIKTITTALVLCLVCSVMVSAVAVGLKPQQQDNARLDLNKNILIAAGKFDPNSDNNSVIAERFDNFEVRLINLQTGQFATEQELAEAGISDAASYDVAKAARVPALSTPLENDIAAIGGKPKFGKVYLSKDANGELELLVLPFNGAGLWGQIYGLITIDKDLNTIKGVNFYQHKETPGLGSRITDEPWRAQWVDKTLYDEQGKLHMAIVKNGTAKDTQIDGISGATLTGRGVNNMVQFWLGEEGYKPFLDNLRANKAEKGA</sequence>
<feature type="domain" description="FMN-binding" evidence="19">
    <location>
        <begin position="153"/>
        <end position="249"/>
    </location>
</feature>
<keyword evidence="11 16" id="KW-0915">Sodium</keyword>
<evidence type="ECO:0000256" key="10">
    <source>
        <dbReference type="ARBA" id="ARBA00023027"/>
    </source>
</evidence>
<evidence type="ECO:0000256" key="4">
    <source>
        <dbReference type="ARBA" id="ARBA00022553"/>
    </source>
</evidence>
<dbReference type="EMBL" id="FTNU01000015">
    <property type="protein sequence ID" value="SIS01907.1"/>
    <property type="molecule type" value="Genomic_DNA"/>
</dbReference>
<gene>
    <name evidence="16" type="primary">nqrC</name>
    <name evidence="20" type="ORF">SAMN02745664_11513</name>
</gene>
<reference evidence="21" key="1">
    <citation type="submission" date="2017-01" db="EMBL/GenBank/DDBJ databases">
        <authorList>
            <person name="Varghese N."/>
            <person name="Submissions S."/>
        </authorList>
    </citation>
    <scope>NUCLEOTIDE SEQUENCE [LARGE SCALE GENOMIC DNA]</scope>
    <source>
        <strain evidence="21">DSM 21768</strain>
    </source>
</reference>
<feature type="chain" id="PRO_5013269747" description="Na(+)-translocating NADH-quinone reductase subunit C" evidence="18">
    <location>
        <begin position="30"/>
        <end position="267"/>
    </location>
</feature>
<evidence type="ECO:0000256" key="16">
    <source>
        <dbReference type="HAMAP-Rule" id="MF_00427"/>
    </source>
</evidence>
<comment type="similarity">
    <text evidence="16 17">Belongs to the NqrC family.</text>
</comment>
<keyword evidence="13 16" id="KW-0830">Ubiquinone</keyword>
<dbReference type="PIRSF" id="PIRSF009437">
    <property type="entry name" value="NQR-1_subunit_C"/>
    <property type="match status" value="1"/>
</dbReference>
<evidence type="ECO:0000256" key="15">
    <source>
        <dbReference type="ARBA" id="ARBA00023201"/>
    </source>
</evidence>
<keyword evidence="7 16" id="KW-0812">Transmembrane</keyword>